<evidence type="ECO:0000256" key="1">
    <source>
        <dbReference type="SAM" id="MobiDB-lite"/>
    </source>
</evidence>
<protein>
    <recommendedName>
        <fullName evidence="4">Zinc-finger domain-containing protein</fullName>
    </recommendedName>
</protein>
<evidence type="ECO:0000313" key="2">
    <source>
        <dbReference type="EMBL" id="AHG89652.1"/>
    </source>
</evidence>
<dbReference type="KEGG" id="gba:J421_2115"/>
<evidence type="ECO:0000313" key="3">
    <source>
        <dbReference type="Proteomes" id="UP000019151"/>
    </source>
</evidence>
<feature type="compositionally biased region" description="Low complexity" evidence="1">
    <location>
        <begin position="152"/>
        <end position="174"/>
    </location>
</feature>
<dbReference type="eggNOG" id="ENOG5034048">
    <property type="taxonomic scope" value="Bacteria"/>
</dbReference>
<dbReference type="STRING" id="861299.J421_2115"/>
<feature type="region of interest" description="Disordered" evidence="1">
    <location>
        <begin position="152"/>
        <end position="187"/>
    </location>
</feature>
<keyword evidence="3" id="KW-1185">Reference proteome</keyword>
<evidence type="ECO:0008006" key="4">
    <source>
        <dbReference type="Google" id="ProtNLM"/>
    </source>
</evidence>
<reference evidence="2 3" key="1">
    <citation type="journal article" date="2014" name="Genome Announc.">
        <title>Genome Sequence and Methylome of Soil Bacterium Gemmatirosa kalamazoonensis KBS708T, a Member of the Rarely Cultivated Gemmatimonadetes Phylum.</title>
        <authorList>
            <person name="Debruyn J.M."/>
            <person name="Radosevich M."/>
            <person name="Wommack K.E."/>
            <person name="Polson S.W."/>
            <person name="Hauser L.J."/>
            <person name="Fawaz M.N."/>
            <person name="Korlach J."/>
            <person name="Tsai Y.C."/>
        </authorList>
    </citation>
    <scope>NUCLEOTIDE SEQUENCE [LARGE SCALE GENOMIC DNA]</scope>
    <source>
        <strain evidence="2 3">KBS708</strain>
    </source>
</reference>
<proteinExistence type="predicted"/>
<accession>W0RGV0</accession>
<dbReference type="Proteomes" id="UP000019151">
    <property type="component" value="Chromosome"/>
</dbReference>
<dbReference type="EMBL" id="CP007128">
    <property type="protein sequence ID" value="AHG89652.1"/>
    <property type="molecule type" value="Genomic_DNA"/>
</dbReference>
<dbReference type="RefSeq" id="WP_148306254.1">
    <property type="nucleotide sequence ID" value="NZ_CP007128.1"/>
</dbReference>
<name>W0RGV0_9BACT</name>
<dbReference type="HOGENOM" id="CLU_1076702_0_0_0"/>
<gene>
    <name evidence="2" type="ORF">J421_2115</name>
</gene>
<dbReference type="InParanoid" id="W0RGV0"/>
<sequence>MQHLDTDRLAALADETPTTEEAAHIASCVACRRERDAFVELLALARREGTAGLVPDLAAVAPPLNSWDSLSASLRAEGLIRSPADASAPSTREPAHGGRLRDIAALGPTFWRRAAASVALLVGGAALGRFTAPTVVAVGPAAPRTATAPATQVAAATSAPAPATGDTTTSAAPAPAAPQPSRGLSSSLPVYGEAEAHLASRADEATSFRSVQDALGVLTRAQRDYQRASAWLADHDSSTIGGSPQTLRARLAALDEVLPRFREALHEAPQDPVLNQYYLTAADVRESTLRQLGRALPASMRLNAY</sequence>
<dbReference type="OrthoDB" id="4328740at2"/>
<organism evidence="2 3">
    <name type="scientific">Gemmatirosa kalamazoonensis</name>
    <dbReference type="NCBI Taxonomy" id="861299"/>
    <lineage>
        <taxon>Bacteria</taxon>
        <taxon>Pseudomonadati</taxon>
        <taxon>Gemmatimonadota</taxon>
        <taxon>Gemmatimonadia</taxon>
        <taxon>Gemmatimonadales</taxon>
        <taxon>Gemmatimonadaceae</taxon>
        <taxon>Gemmatirosa</taxon>
    </lineage>
</organism>
<dbReference type="AlphaFoldDB" id="W0RGV0"/>